<reference evidence="1" key="1">
    <citation type="submission" date="2018-05" db="EMBL/GenBank/DDBJ databases">
        <authorList>
            <person name="Lanie J.A."/>
            <person name="Ng W.-L."/>
            <person name="Kazmierczak K.M."/>
            <person name="Andrzejewski T.M."/>
            <person name="Davidsen T.M."/>
            <person name="Wayne K.J."/>
            <person name="Tettelin H."/>
            <person name="Glass J.I."/>
            <person name="Rusch D."/>
            <person name="Podicherti R."/>
            <person name="Tsui H.-C.T."/>
            <person name="Winkler M.E."/>
        </authorList>
    </citation>
    <scope>NUCLEOTIDE SEQUENCE</scope>
</reference>
<name>A0A383BDX9_9ZZZZ</name>
<dbReference type="SUPFAM" id="SSF53756">
    <property type="entry name" value="UDP-Glycosyltransferase/glycogen phosphorylase"/>
    <property type="match status" value="1"/>
</dbReference>
<evidence type="ECO:0000313" key="1">
    <source>
        <dbReference type="EMBL" id="SVE17635.1"/>
    </source>
</evidence>
<dbReference type="Pfam" id="PF13528">
    <property type="entry name" value="Glyco_trans_1_3"/>
    <property type="match status" value="1"/>
</dbReference>
<evidence type="ECO:0008006" key="2">
    <source>
        <dbReference type="Google" id="ProtNLM"/>
    </source>
</evidence>
<protein>
    <recommendedName>
        <fullName evidence="2">Glycosyltransferase</fullName>
    </recommendedName>
</protein>
<proteinExistence type="predicted"/>
<gene>
    <name evidence="1" type="ORF">METZ01_LOCUS470489</name>
</gene>
<sequence>VEAKKRILVAPLDWGIGHATRCIPIINALVENNFEVVIAADERSLHLLANEFPNLEIIRFSGYNINYPRYLPMSLSMLLQIPKILIGIKKENQELEKIIDDYNIDGVISDNRFGLWNNKVPSVFI</sequence>
<feature type="non-terminal residue" evidence="1">
    <location>
        <position position="125"/>
    </location>
</feature>
<organism evidence="1">
    <name type="scientific">marine metagenome</name>
    <dbReference type="NCBI Taxonomy" id="408172"/>
    <lineage>
        <taxon>unclassified sequences</taxon>
        <taxon>metagenomes</taxon>
        <taxon>ecological metagenomes</taxon>
    </lineage>
</organism>
<dbReference type="EMBL" id="UINC01199283">
    <property type="protein sequence ID" value="SVE17635.1"/>
    <property type="molecule type" value="Genomic_DNA"/>
</dbReference>
<dbReference type="AlphaFoldDB" id="A0A383BDX9"/>
<feature type="non-terminal residue" evidence="1">
    <location>
        <position position="1"/>
    </location>
</feature>
<accession>A0A383BDX9</accession>